<reference evidence="2" key="1">
    <citation type="journal article" date="2019" name="Int. J. Syst. Evol. Microbiol.">
        <title>The Global Catalogue of Microorganisms (GCM) 10K type strain sequencing project: providing services to taxonomists for standard genome sequencing and annotation.</title>
        <authorList>
            <consortium name="The Broad Institute Genomics Platform"/>
            <consortium name="The Broad Institute Genome Sequencing Center for Infectious Disease"/>
            <person name="Wu L."/>
            <person name="Ma J."/>
        </authorList>
    </citation>
    <scope>NUCLEOTIDE SEQUENCE [LARGE SCALE GENOMIC DNA]</scope>
    <source>
        <strain evidence="2">JCM 17938</strain>
    </source>
</reference>
<evidence type="ECO:0000313" key="2">
    <source>
        <dbReference type="Proteomes" id="UP001500212"/>
    </source>
</evidence>
<comment type="caution">
    <text evidence="1">The sequence shown here is derived from an EMBL/GenBank/DDBJ whole genome shotgun (WGS) entry which is preliminary data.</text>
</comment>
<dbReference type="EMBL" id="BAABHJ010000032">
    <property type="protein sequence ID" value="GAA4616420.1"/>
    <property type="molecule type" value="Genomic_DNA"/>
</dbReference>
<dbReference type="Pfam" id="PF03692">
    <property type="entry name" value="CxxCxxCC"/>
    <property type="match status" value="1"/>
</dbReference>
<dbReference type="PANTHER" id="PTHR35866:SF1">
    <property type="entry name" value="YKGJ FAMILY CYSTEINE CLUSTER PROTEIN"/>
    <property type="match status" value="1"/>
</dbReference>
<evidence type="ECO:0000313" key="1">
    <source>
        <dbReference type="EMBL" id="GAA4616420.1"/>
    </source>
</evidence>
<sequence length="191" mass="21223">MNGSGANVAGCAGCAGKCCRSYVVGVTVRDVRALAEGIAMHPSDFIRLRDIDEEGFRLQPGGPAKEICLQRRPETGACVFLMEIASGRARCGVYAHRPMVCSTFPLRLQRGVVTTRENTVCGPDSWNLATMDLPAYRRDLTRDRSARAEHRQVMRAWNKVVEDRDWKATPHDLYEYLLNCPLEAAAQGHED</sequence>
<name>A0ABP8TYY7_9ACTN</name>
<gene>
    <name evidence="1" type="ORF">GCM10023195_73020</name>
</gene>
<dbReference type="InterPro" id="IPR005358">
    <property type="entry name" value="Puta_zinc/iron-chelating_dom"/>
</dbReference>
<accession>A0ABP8TYY7</accession>
<protein>
    <recommendedName>
        <fullName evidence="3">YkgJ family cysteine cluster protein</fullName>
    </recommendedName>
</protein>
<organism evidence="1 2">
    <name type="scientific">Actinoallomurus liliacearum</name>
    <dbReference type="NCBI Taxonomy" id="1080073"/>
    <lineage>
        <taxon>Bacteria</taxon>
        <taxon>Bacillati</taxon>
        <taxon>Actinomycetota</taxon>
        <taxon>Actinomycetes</taxon>
        <taxon>Streptosporangiales</taxon>
        <taxon>Thermomonosporaceae</taxon>
        <taxon>Actinoallomurus</taxon>
    </lineage>
</organism>
<dbReference type="RefSeq" id="WP_345364723.1">
    <property type="nucleotide sequence ID" value="NZ_BAABHJ010000032.1"/>
</dbReference>
<evidence type="ECO:0008006" key="3">
    <source>
        <dbReference type="Google" id="ProtNLM"/>
    </source>
</evidence>
<dbReference type="Proteomes" id="UP001500212">
    <property type="component" value="Unassembled WGS sequence"/>
</dbReference>
<proteinExistence type="predicted"/>
<keyword evidence="2" id="KW-1185">Reference proteome</keyword>
<dbReference type="PANTHER" id="PTHR35866">
    <property type="entry name" value="PUTATIVE-RELATED"/>
    <property type="match status" value="1"/>
</dbReference>